<evidence type="ECO:0000256" key="1">
    <source>
        <dbReference type="SAM" id="SignalP"/>
    </source>
</evidence>
<gene>
    <name evidence="2" type="ORF">ABL_09547</name>
</gene>
<evidence type="ECO:0000313" key="2">
    <source>
        <dbReference type="EMBL" id="GAQ46886.1"/>
    </source>
</evidence>
<sequence length="99" mass="10611">MQFSKSIVATALALFASSAVASTVDIAYTSNGAYYSQQVEPYQRTPLTQPGSISTFQNTANCYLFNYYGQEVYYVAAGATNIDPPVNAASVQCQDPSSN</sequence>
<feature type="signal peptide" evidence="1">
    <location>
        <begin position="1"/>
        <end position="21"/>
    </location>
</feature>
<keyword evidence="1" id="KW-0732">Signal</keyword>
<proteinExistence type="predicted"/>
<dbReference type="VEuPathDB" id="FungiDB:M747DRAFT_292721"/>
<dbReference type="VEuPathDB" id="FungiDB:An13g01510"/>
<feature type="chain" id="PRO_5007087751" evidence="1">
    <location>
        <begin position="22"/>
        <end position="99"/>
    </location>
</feature>
<dbReference type="OrthoDB" id="4469100at2759"/>
<organism evidence="2 3">
    <name type="scientific">Aspergillus niger</name>
    <dbReference type="NCBI Taxonomy" id="5061"/>
    <lineage>
        <taxon>Eukaryota</taxon>
        <taxon>Fungi</taxon>
        <taxon>Dikarya</taxon>
        <taxon>Ascomycota</taxon>
        <taxon>Pezizomycotina</taxon>
        <taxon>Eurotiomycetes</taxon>
        <taxon>Eurotiomycetidae</taxon>
        <taxon>Eurotiales</taxon>
        <taxon>Aspergillaceae</taxon>
        <taxon>Aspergillus</taxon>
        <taxon>Aspergillus subgen. Circumdati</taxon>
    </lineage>
</organism>
<protein>
    <submittedName>
        <fullName evidence="2">Uncharacterized protein</fullName>
    </submittedName>
</protein>
<dbReference type="AlphaFoldDB" id="A0A100ITL9"/>
<dbReference type="VEuPathDB" id="FungiDB:ASPNIDRAFT2_1181567"/>
<accession>A0A100ITL9</accession>
<dbReference type="OMA" id="NIDPPVY"/>
<dbReference type="VEuPathDB" id="FungiDB:ATCC64974_24780"/>
<comment type="caution">
    <text evidence="2">The sequence shown here is derived from an EMBL/GenBank/DDBJ whole genome shotgun (WGS) entry which is preliminary data.</text>
</comment>
<dbReference type="Proteomes" id="UP000068243">
    <property type="component" value="Unassembled WGS sequence"/>
</dbReference>
<dbReference type="EMBL" id="BCMY01000023">
    <property type="protein sequence ID" value="GAQ46886.1"/>
    <property type="molecule type" value="Genomic_DNA"/>
</dbReference>
<reference evidence="3" key="1">
    <citation type="journal article" date="2016" name="Genome Announc.">
        <title>Draft genome sequence of Aspergillus niger strain An76.</title>
        <authorList>
            <person name="Gong W."/>
            <person name="Cheng Z."/>
            <person name="Zhang H."/>
            <person name="Liu L."/>
            <person name="Gao P."/>
            <person name="Wang L."/>
        </authorList>
    </citation>
    <scope>NUCLEOTIDE SEQUENCE [LARGE SCALE GENOMIC DNA]</scope>
    <source>
        <strain evidence="3">An76</strain>
    </source>
</reference>
<evidence type="ECO:0000313" key="3">
    <source>
        <dbReference type="Proteomes" id="UP000068243"/>
    </source>
</evidence>
<name>A0A100ITL9_ASPNG</name>